<proteinExistence type="predicted"/>
<evidence type="ECO:0000313" key="3">
    <source>
        <dbReference type="Proteomes" id="UP000321580"/>
    </source>
</evidence>
<dbReference type="PANTHER" id="PTHR43433:SF1">
    <property type="entry name" value="BLL5160 PROTEIN"/>
    <property type="match status" value="1"/>
</dbReference>
<dbReference type="GO" id="GO:0016787">
    <property type="term" value="F:hydrolase activity"/>
    <property type="evidence" value="ECO:0007669"/>
    <property type="project" value="UniProtKB-KW"/>
</dbReference>
<protein>
    <submittedName>
        <fullName evidence="2">Alpha/beta hydrolase</fullName>
    </submittedName>
</protein>
<dbReference type="InterPro" id="IPR000073">
    <property type="entry name" value="AB_hydrolase_1"/>
</dbReference>
<dbReference type="OrthoDB" id="9780932at2"/>
<keyword evidence="3" id="KW-1185">Reference proteome</keyword>
<evidence type="ECO:0000313" key="2">
    <source>
        <dbReference type="EMBL" id="TXB63053.1"/>
    </source>
</evidence>
<dbReference type="InterPro" id="IPR050471">
    <property type="entry name" value="AB_hydrolase"/>
</dbReference>
<dbReference type="RefSeq" id="WP_147167608.1">
    <property type="nucleotide sequence ID" value="NZ_VOOR01000020.1"/>
</dbReference>
<dbReference type="SUPFAM" id="SSF53474">
    <property type="entry name" value="alpha/beta-Hydrolases"/>
    <property type="match status" value="1"/>
</dbReference>
<dbReference type="AlphaFoldDB" id="A0A5C6RLC8"/>
<evidence type="ECO:0000259" key="1">
    <source>
        <dbReference type="Pfam" id="PF12697"/>
    </source>
</evidence>
<keyword evidence="2" id="KW-0378">Hydrolase</keyword>
<dbReference type="PANTHER" id="PTHR43433">
    <property type="entry name" value="HYDROLASE, ALPHA/BETA FOLD FAMILY PROTEIN"/>
    <property type="match status" value="1"/>
</dbReference>
<gene>
    <name evidence="2" type="ORF">FRY97_11165</name>
</gene>
<dbReference type="InterPro" id="IPR029058">
    <property type="entry name" value="AB_hydrolase_fold"/>
</dbReference>
<sequence>MTSLATCQLPDGAELGYCLYGDKRSGLPVVLLNGILMNYKSWGAQASAISKQNPVLSYDLRGQLHSTWEAGGRTLESHAEDLCHLLRGLGIERCHLAGTSFGGEVGLAFTHRYPAMAASLTVIASVSYSDALLKRQVGLWQALAGQPELLFEAVATTAYSPSYLYAQPHFLAQRKQAFAQLPPLFFQAFESLCEQFCAFHFPDTALSGIACPALIVSAGADLLKPSRYSRHIARQIPGALYWEVPGAGHAVVAEQPQTITQLICAFVERGELPSENLVF</sequence>
<dbReference type="EMBL" id="VOOR01000020">
    <property type="protein sequence ID" value="TXB63053.1"/>
    <property type="molecule type" value="Genomic_DNA"/>
</dbReference>
<dbReference type="Gene3D" id="3.40.50.1820">
    <property type="entry name" value="alpha/beta hydrolase"/>
    <property type="match status" value="1"/>
</dbReference>
<name>A0A5C6RLC8_9BACT</name>
<comment type="caution">
    <text evidence="2">The sequence shown here is derived from an EMBL/GenBank/DDBJ whole genome shotgun (WGS) entry which is preliminary data.</text>
</comment>
<feature type="domain" description="AB hydrolase-1" evidence="1">
    <location>
        <begin position="29"/>
        <end position="258"/>
    </location>
</feature>
<accession>A0A5C6RLC8</accession>
<organism evidence="2 3">
    <name type="scientific">Phaeodactylibacter luteus</name>
    <dbReference type="NCBI Taxonomy" id="1564516"/>
    <lineage>
        <taxon>Bacteria</taxon>
        <taxon>Pseudomonadati</taxon>
        <taxon>Bacteroidota</taxon>
        <taxon>Saprospiria</taxon>
        <taxon>Saprospirales</taxon>
        <taxon>Haliscomenobacteraceae</taxon>
        <taxon>Phaeodactylibacter</taxon>
    </lineage>
</organism>
<reference evidence="2 3" key="1">
    <citation type="submission" date="2019-08" db="EMBL/GenBank/DDBJ databases">
        <title>Genome of Phaeodactylibacter luteus.</title>
        <authorList>
            <person name="Bowman J.P."/>
        </authorList>
    </citation>
    <scope>NUCLEOTIDE SEQUENCE [LARGE SCALE GENOMIC DNA]</scope>
    <source>
        <strain evidence="2 3">KCTC 42180</strain>
    </source>
</reference>
<dbReference type="Pfam" id="PF12697">
    <property type="entry name" value="Abhydrolase_6"/>
    <property type="match status" value="1"/>
</dbReference>
<dbReference type="Proteomes" id="UP000321580">
    <property type="component" value="Unassembled WGS sequence"/>
</dbReference>